<reference evidence="5" key="1">
    <citation type="submission" date="2023-03" db="EMBL/GenBank/DDBJ databases">
        <authorList>
            <person name="Julca I."/>
        </authorList>
    </citation>
    <scope>NUCLEOTIDE SEQUENCE</scope>
</reference>
<dbReference type="InterPro" id="IPR045865">
    <property type="entry name" value="ACT-like_dom_sf"/>
</dbReference>
<protein>
    <recommendedName>
        <fullName evidence="2">ACT domain-containing protein ACR</fullName>
    </recommendedName>
    <alternativeName>
        <fullName evidence="2">Protein ACT DOMAIN REPEATS</fullName>
    </alternativeName>
</protein>
<keyword evidence="1 2" id="KW-0677">Repeat</keyword>
<feature type="domain" description="ACT" evidence="4">
    <location>
        <begin position="366"/>
        <end position="444"/>
    </location>
</feature>
<evidence type="ECO:0000256" key="2">
    <source>
        <dbReference type="RuleBase" id="RU369043"/>
    </source>
</evidence>
<dbReference type="EMBL" id="OX459123">
    <property type="protein sequence ID" value="CAI9111244.1"/>
    <property type="molecule type" value="Genomic_DNA"/>
</dbReference>
<dbReference type="Pfam" id="PF01842">
    <property type="entry name" value="ACT"/>
    <property type="match status" value="1"/>
</dbReference>
<comment type="function">
    <text evidence="2">Binds amino acids.</text>
</comment>
<dbReference type="PANTHER" id="PTHR31096:SF7">
    <property type="entry name" value="ACT DOMAIN-CONTAINING PROTEIN ACR1"/>
    <property type="match status" value="1"/>
</dbReference>
<name>A0AAV1DU81_OLDCO</name>
<gene>
    <name evidence="5" type="ORF">OLC1_LOCUS18702</name>
</gene>
<evidence type="ECO:0000313" key="6">
    <source>
        <dbReference type="Proteomes" id="UP001161247"/>
    </source>
</evidence>
<sequence>MDMFYRSFLDPDIVSMIERMHPPRVSVDNDSCSDCSLVKVDSANKHGILLEMVQFLTDLELVISKSYICSDGGWLMDVFHVTDQKGKKIRDEGLINHIQQAFGTGKEVSKELQLSLRRNVRPTHISSEHTALEMTAIDRPGLMSEISAVLAEMGCHISAAVVWTHNSRSACILYVADDSNGAPITDPCRVARVQAQLESVVEAHHVNDEKRSVRLASPPSGKTHTERRLHQLMEADRDYEACCFSCCEGIPSKDVEFYPYGKCDEERLNQCDATHVKVENCKEKGYSIITVRSRDRPKLLFDTVCALTDMQYIVFHAAVSSKGSRAFQEYYVRHKRGCTLELEAERRRLIQCLIAATERRVSHGIRLDVRTQNRLGLLSDITRVFRENGLSITRAEIGSIDDRAVGTFYVKDTSGQTVSGETLEMVKKEIGGTILVIDKSVDEQPETTHSNPSGDSSSSSSNGLVERRTVSFGSVLWSQLERLSSNFKPIKS</sequence>
<dbReference type="GO" id="GO:0016597">
    <property type="term" value="F:amino acid binding"/>
    <property type="evidence" value="ECO:0007669"/>
    <property type="project" value="UniProtKB-UniRule"/>
</dbReference>
<dbReference type="Proteomes" id="UP001161247">
    <property type="component" value="Chromosome 6"/>
</dbReference>
<keyword evidence="6" id="KW-1185">Reference proteome</keyword>
<dbReference type="InterPro" id="IPR040217">
    <property type="entry name" value="ACR1-12"/>
</dbReference>
<evidence type="ECO:0000313" key="5">
    <source>
        <dbReference type="EMBL" id="CAI9111244.1"/>
    </source>
</evidence>
<feature type="region of interest" description="Disordered" evidence="3">
    <location>
        <begin position="441"/>
        <end position="465"/>
    </location>
</feature>
<evidence type="ECO:0000256" key="1">
    <source>
        <dbReference type="ARBA" id="ARBA00022737"/>
    </source>
</evidence>
<dbReference type="PANTHER" id="PTHR31096">
    <property type="entry name" value="ACT DOMAIN-CONTAINING PROTEIN ACR4-RELATED"/>
    <property type="match status" value="1"/>
</dbReference>
<dbReference type="AlphaFoldDB" id="A0AAV1DU81"/>
<organism evidence="5 6">
    <name type="scientific">Oldenlandia corymbosa var. corymbosa</name>
    <dbReference type="NCBI Taxonomy" id="529605"/>
    <lineage>
        <taxon>Eukaryota</taxon>
        <taxon>Viridiplantae</taxon>
        <taxon>Streptophyta</taxon>
        <taxon>Embryophyta</taxon>
        <taxon>Tracheophyta</taxon>
        <taxon>Spermatophyta</taxon>
        <taxon>Magnoliopsida</taxon>
        <taxon>eudicotyledons</taxon>
        <taxon>Gunneridae</taxon>
        <taxon>Pentapetalae</taxon>
        <taxon>asterids</taxon>
        <taxon>lamiids</taxon>
        <taxon>Gentianales</taxon>
        <taxon>Rubiaceae</taxon>
        <taxon>Rubioideae</taxon>
        <taxon>Spermacoceae</taxon>
        <taxon>Hedyotis-Oldenlandia complex</taxon>
        <taxon>Oldenlandia</taxon>
    </lineage>
</organism>
<proteinExistence type="predicted"/>
<dbReference type="CDD" id="cd04897">
    <property type="entry name" value="ACT_ACR_3"/>
    <property type="match status" value="1"/>
</dbReference>
<evidence type="ECO:0000256" key="3">
    <source>
        <dbReference type="SAM" id="MobiDB-lite"/>
    </source>
</evidence>
<accession>A0AAV1DU81</accession>
<feature type="domain" description="ACT" evidence="4">
    <location>
        <begin position="131"/>
        <end position="211"/>
    </location>
</feature>
<dbReference type="InterPro" id="IPR002912">
    <property type="entry name" value="ACT_dom"/>
</dbReference>
<dbReference type="PROSITE" id="PS51671">
    <property type="entry name" value="ACT"/>
    <property type="match status" value="2"/>
</dbReference>
<dbReference type="SUPFAM" id="SSF55021">
    <property type="entry name" value="ACT-like"/>
    <property type="match status" value="3"/>
</dbReference>
<dbReference type="Gene3D" id="3.30.70.260">
    <property type="match status" value="2"/>
</dbReference>
<feature type="compositionally biased region" description="Low complexity" evidence="3">
    <location>
        <begin position="450"/>
        <end position="463"/>
    </location>
</feature>
<evidence type="ECO:0000259" key="4">
    <source>
        <dbReference type="PROSITE" id="PS51671"/>
    </source>
</evidence>